<evidence type="ECO:0000313" key="4">
    <source>
        <dbReference type="Proteomes" id="UP000243081"/>
    </source>
</evidence>
<sequence length="395" mass="43153">MFGQIFYKRVSFCSKLLLLALPLMIAGQSDDKLANFGDVIPVLGQMVRTDQDFSDGLALDLFSPKNRTLVVTNNTSPLPGNFVTGSTGEGFVNLSNYSWVIKFNESANDLIAKIELPYDPEALVRQGVQLANTYVGTLAPDQKSWVVSETQRNVHMTENKTRIVKMTSLEGEYMLLGRKSEDTANVFVQYGQGATRTVNVTGAADDIQEAEFIDGLRFRFRSARAFALNADIAFGIDAQAIPEAYKSLSTLPNNLLKTFQTGRATASNISVDISFPINKHMLQGRISDHEGGRMHLLVARRDVNATATSCFQPLENQRHDKSQHKIEATALDRIDGQYVILISPKKGRDLRCATGEVKAGDEGAASDGPKATASREVLITQPSSPDATPTTSSVE</sequence>
<reference evidence="3 4" key="1">
    <citation type="submission" date="2016-03" db="EMBL/GenBank/DDBJ databases">
        <title>Fine-scale spatial genetic structure of a fungal parasite of coffee scale insects.</title>
        <authorList>
            <person name="Jackson D."/>
            <person name="Zemenick K.A."/>
            <person name="Malloure B."/>
            <person name="Quandt C.A."/>
            <person name="James T.Y."/>
        </authorList>
    </citation>
    <scope>NUCLEOTIDE SEQUENCE [LARGE SCALE GENOMIC DNA]</scope>
    <source>
        <strain evidence="3 4">UM487</strain>
    </source>
</reference>
<feature type="region of interest" description="Disordered" evidence="1">
    <location>
        <begin position="356"/>
        <end position="395"/>
    </location>
</feature>
<dbReference type="OMA" id="YSWVIKF"/>
<proteinExistence type="predicted"/>
<dbReference type="EMBL" id="LUKN01001650">
    <property type="protein sequence ID" value="OAR00542.1"/>
    <property type="molecule type" value="Genomic_DNA"/>
</dbReference>
<comment type="caution">
    <text evidence="3">The sequence shown here is derived from an EMBL/GenBank/DDBJ whole genome shotgun (WGS) entry which is preliminary data.</text>
</comment>
<protein>
    <submittedName>
        <fullName evidence="3">Uncharacterized protein</fullName>
    </submittedName>
</protein>
<feature type="signal peptide" evidence="2">
    <location>
        <begin position="1"/>
        <end position="27"/>
    </location>
</feature>
<evidence type="ECO:0000313" key="3">
    <source>
        <dbReference type="EMBL" id="OAR00542.1"/>
    </source>
</evidence>
<name>A0A179IF72_CORDF</name>
<keyword evidence="4" id="KW-1185">Reference proteome</keyword>
<dbReference type="AlphaFoldDB" id="A0A179IF72"/>
<organism evidence="3 4">
    <name type="scientific">Cordyceps confragosa</name>
    <name type="common">Lecanicillium lecanii</name>
    <dbReference type="NCBI Taxonomy" id="2714763"/>
    <lineage>
        <taxon>Eukaryota</taxon>
        <taxon>Fungi</taxon>
        <taxon>Dikarya</taxon>
        <taxon>Ascomycota</taxon>
        <taxon>Pezizomycotina</taxon>
        <taxon>Sordariomycetes</taxon>
        <taxon>Hypocreomycetidae</taxon>
        <taxon>Hypocreales</taxon>
        <taxon>Cordycipitaceae</taxon>
        <taxon>Akanthomyces</taxon>
    </lineage>
</organism>
<dbReference type="Proteomes" id="UP000243081">
    <property type="component" value="Unassembled WGS sequence"/>
</dbReference>
<feature type="chain" id="PRO_5008104376" evidence="2">
    <location>
        <begin position="28"/>
        <end position="395"/>
    </location>
</feature>
<gene>
    <name evidence="3" type="ORF">LLEC1_00499</name>
</gene>
<feature type="non-terminal residue" evidence="3">
    <location>
        <position position="395"/>
    </location>
</feature>
<keyword evidence="2" id="KW-0732">Signal</keyword>
<dbReference type="OrthoDB" id="6513042at2759"/>
<accession>A0A179IF72</accession>
<feature type="compositionally biased region" description="Low complexity" evidence="1">
    <location>
        <begin position="380"/>
        <end position="395"/>
    </location>
</feature>
<evidence type="ECO:0000256" key="1">
    <source>
        <dbReference type="SAM" id="MobiDB-lite"/>
    </source>
</evidence>
<evidence type="ECO:0000256" key="2">
    <source>
        <dbReference type="SAM" id="SignalP"/>
    </source>
</evidence>